<comment type="caution">
    <text evidence="1">The sequence shown here is derived from an EMBL/GenBank/DDBJ whole genome shotgun (WGS) entry which is preliminary data.</text>
</comment>
<proteinExistence type="predicted"/>
<dbReference type="Proteomes" id="UP001497623">
    <property type="component" value="Unassembled WGS sequence"/>
</dbReference>
<reference evidence="1 2" key="1">
    <citation type="submission" date="2024-05" db="EMBL/GenBank/DDBJ databases">
        <authorList>
            <person name="Wallberg A."/>
        </authorList>
    </citation>
    <scope>NUCLEOTIDE SEQUENCE [LARGE SCALE GENOMIC DNA]</scope>
</reference>
<dbReference type="EMBL" id="CAXKWB010005118">
    <property type="protein sequence ID" value="CAL4076793.1"/>
    <property type="molecule type" value="Genomic_DNA"/>
</dbReference>
<organism evidence="1 2">
    <name type="scientific">Meganyctiphanes norvegica</name>
    <name type="common">Northern krill</name>
    <name type="synonym">Thysanopoda norvegica</name>
    <dbReference type="NCBI Taxonomy" id="48144"/>
    <lineage>
        <taxon>Eukaryota</taxon>
        <taxon>Metazoa</taxon>
        <taxon>Ecdysozoa</taxon>
        <taxon>Arthropoda</taxon>
        <taxon>Crustacea</taxon>
        <taxon>Multicrustacea</taxon>
        <taxon>Malacostraca</taxon>
        <taxon>Eumalacostraca</taxon>
        <taxon>Eucarida</taxon>
        <taxon>Euphausiacea</taxon>
        <taxon>Euphausiidae</taxon>
        <taxon>Meganyctiphanes</taxon>
    </lineage>
</organism>
<protein>
    <submittedName>
        <fullName evidence="1">Uncharacterized protein</fullName>
    </submittedName>
</protein>
<name>A0AAV2QEC9_MEGNR</name>
<sequence>MFMTDDQLYREIFFCLMNSSTGESAVQGMFLSVDLQFRVRFMSVIVCRRDFLSMSAVQENISSVDWQYRGSVCLMIGSTRDHFCIMISSIEVREHSDPMVGSTRDVLSYDWPLLGTSFFLVIGITGNVIF</sequence>
<evidence type="ECO:0000313" key="1">
    <source>
        <dbReference type="EMBL" id="CAL4076793.1"/>
    </source>
</evidence>
<keyword evidence="2" id="KW-1185">Reference proteome</keyword>
<dbReference type="AlphaFoldDB" id="A0AAV2QEC9"/>
<gene>
    <name evidence="1" type="ORF">MNOR_LOCUS10249</name>
</gene>
<evidence type="ECO:0000313" key="2">
    <source>
        <dbReference type="Proteomes" id="UP001497623"/>
    </source>
</evidence>
<accession>A0AAV2QEC9</accession>